<keyword evidence="9" id="KW-0131">Cell cycle</keyword>
<evidence type="ECO:0000256" key="1">
    <source>
        <dbReference type="ARBA" id="ARBA00004123"/>
    </source>
</evidence>
<proteinExistence type="inferred from homology"/>
<comment type="similarity">
    <text evidence="2">Belongs to the timeless family.</text>
</comment>
<dbReference type="InterPro" id="IPR006906">
    <property type="entry name" value="Timeless_N"/>
</dbReference>
<evidence type="ECO:0000259" key="11">
    <source>
        <dbReference type="Pfam" id="PF04821"/>
    </source>
</evidence>
<feature type="compositionally biased region" description="Basic and acidic residues" evidence="10">
    <location>
        <begin position="1107"/>
        <end position="1118"/>
    </location>
</feature>
<evidence type="ECO:0000256" key="5">
    <source>
        <dbReference type="ARBA" id="ARBA00022880"/>
    </source>
</evidence>
<dbReference type="Proteomes" id="UP001338582">
    <property type="component" value="Chromosome 1"/>
</dbReference>
<evidence type="ECO:0000256" key="2">
    <source>
        <dbReference type="ARBA" id="ARBA00008174"/>
    </source>
</evidence>
<evidence type="ECO:0000313" key="13">
    <source>
        <dbReference type="Proteomes" id="UP001338582"/>
    </source>
</evidence>
<gene>
    <name evidence="12" type="ORF">PUMCH_000253</name>
</gene>
<evidence type="ECO:0000313" key="12">
    <source>
        <dbReference type="EMBL" id="WPK23029.1"/>
    </source>
</evidence>
<dbReference type="AlphaFoldDB" id="A0AAX4H398"/>
<dbReference type="RefSeq" id="XP_062875416.1">
    <property type="nucleotide sequence ID" value="XM_063019346.1"/>
</dbReference>
<evidence type="ECO:0000256" key="7">
    <source>
        <dbReference type="ARBA" id="ARBA00023242"/>
    </source>
</evidence>
<keyword evidence="6" id="KW-0234">DNA repair</keyword>
<name>A0AAX4H398_9ASCO</name>
<dbReference type="GO" id="GO:0003677">
    <property type="term" value="F:DNA binding"/>
    <property type="evidence" value="ECO:0007669"/>
    <property type="project" value="TreeGrafter"/>
</dbReference>
<keyword evidence="4" id="KW-0227">DNA damage</keyword>
<accession>A0AAX4H398</accession>
<comment type="subcellular location">
    <subcellularLocation>
        <location evidence="1">Nucleus</location>
    </subcellularLocation>
</comment>
<keyword evidence="7" id="KW-0539">Nucleus</keyword>
<evidence type="ECO:0000256" key="3">
    <source>
        <dbReference type="ARBA" id="ARBA00021529"/>
    </source>
</evidence>
<feature type="compositionally biased region" description="Basic residues" evidence="10">
    <location>
        <begin position="1096"/>
        <end position="1106"/>
    </location>
</feature>
<evidence type="ECO:0000256" key="10">
    <source>
        <dbReference type="SAM" id="MobiDB-lite"/>
    </source>
</evidence>
<feature type="region of interest" description="Disordered" evidence="10">
    <location>
        <begin position="19"/>
        <end position="38"/>
    </location>
</feature>
<dbReference type="GO" id="GO:0043111">
    <property type="term" value="P:replication fork arrest"/>
    <property type="evidence" value="ECO:0007669"/>
    <property type="project" value="TreeGrafter"/>
</dbReference>
<evidence type="ECO:0000256" key="4">
    <source>
        <dbReference type="ARBA" id="ARBA00022763"/>
    </source>
</evidence>
<dbReference type="GO" id="GO:0000076">
    <property type="term" value="P:DNA replication checkpoint signaling"/>
    <property type="evidence" value="ECO:0007669"/>
    <property type="project" value="TreeGrafter"/>
</dbReference>
<feature type="region of interest" description="Disordered" evidence="10">
    <location>
        <begin position="1063"/>
        <end position="1143"/>
    </location>
</feature>
<sequence length="1254" mass="142820">MSDPDNYAEDEELADFVVEDAPVLENTHDQPDASSEDEAQVVDRLAELTSTQRTNETPTSRILKAHIAILVSALGGPDHTSEQGLYKLGHDALACLKDLKRWIKSVDERNSTSDVALACAECGLFQNDLTVILCQWDKPQAGVVRTRTTNKIMIACLELLVLLTWPTELNKKISLEEYSSRAKTRLAQLRYKHHILKYNNGKTLKAAIRLGLNALKLTPEERDPRDLSILRLIVYFIRNILFIQPLPAVNGAKAVSNFLSYPSGIQAEDLSIFAILPVFEQNNVLMFLTSIAHSVLNSIQDEQFGLLAVECLYLLTKEVRVDTLYLKVIDQQSQQDTTKVVPPASAADGLDLSALLSEEDKRKKKLRSAMSSRHGRFGTLLSLQNSSNASYLAVSGQKALASTYDTLQSLDSTKKWHKTSTFKYDSNSFVTSVGINLYGKVLRLFLTFIDHLLTSGSINNLLLFVSRHFTNLANDDMKRTGLFHVIDSHELASYFLLISWLFEFKRNKASKLTNESLSPDEDNLDYGSVGAALSEVNFILLTAYVRSSFEARDYNSLHVAMICFREMLLIANSIFARQRTQKEIELLSEEDINEDRELAEGIIRKLFSQKEFLDLCVNIPKTAYKHSPEYLNVSVSLVHILLKSFETLANEDVHLFIKARRRMRKLQNGSGLNHQMDREHWHLIDRGSDEEDDEEEIKYITRERKLDFKNAEVRFFHPEIVRTHISFLERYEDLSHEDIKRGISYFHRLFVMRKDYSALYRLDFVVLLYKLQAYLPRSSGIRRHVDEFVIYFMKKFQDAISAFPTAIELLFPRFDNLEYKAFLSTGDLEVFDSKNNGQGSKTNSYFDSDAIQPRAAIVYEFVENEKSLSEKLGALTYHIMKKKNTTKLLTLLSEEFMRIHEAAKRGARSELFVRLNLANRRLVVSEPLVRLLLLTVGFDLPFLQNDETVFRIDSNIEVLKEGADLLKYWLAQHQRGAGDIEPFLDQFQRVIFSGEEIAFGKKALELERGGIAIDPSDPIVQAVGMPRASILVGLARRREYDEQVSAKFYPEDLAHSLSDLSDGEFVESHTSRRTKRNTTRDEFENGLDSADDEPAKKRRRKSKKSGTRNERTKEDEAPPKPVISAELVADSDDDSDSEENRQFFEQEERLRELIAAKGGIANKDELIAFQQSWSKLITPLATVNVIKAVTSASRLFVSDLDDEDDAIHESPEEISLKVLLLNSVPLEGTKLSFEGSDRTVRRKRVIEDDEDDED</sequence>
<dbReference type="PANTHER" id="PTHR22940">
    <property type="entry name" value="TIMEOUT/TIMELESS-2"/>
    <property type="match status" value="1"/>
</dbReference>
<dbReference type="InterPro" id="IPR044998">
    <property type="entry name" value="Timeless"/>
</dbReference>
<dbReference type="GO" id="GO:0051321">
    <property type="term" value="P:meiotic cell cycle"/>
    <property type="evidence" value="ECO:0007669"/>
    <property type="project" value="UniProtKB-KW"/>
</dbReference>
<dbReference type="GeneID" id="88171322"/>
<feature type="domain" description="Timeless N-terminal" evidence="11">
    <location>
        <begin position="86"/>
        <end position="382"/>
    </location>
</feature>
<dbReference type="Pfam" id="PF04821">
    <property type="entry name" value="TIMELESS"/>
    <property type="match status" value="1"/>
</dbReference>
<keyword evidence="8" id="KW-0469">Meiosis</keyword>
<dbReference type="GO" id="GO:0006281">
    <property type="term" value="P:DNA repair"/>
    <property type="evidence" value="ECO:0007669"/>
    <property type="project" value="UniProtKB-KW"/>
</dbReference>
<dbReference type="GO" id="GO:0031298">
    <property type="term" value="C:replication fork protection complex"/>
    <property type="evidence" value="ECO:0007669"/>
    <property type="project" value="TreeGrafter"/>
</dbReference>
<organism evidence="12 13">
    <name type="scientific">Australozyma saopauloensis</name>
    <dbReference type="NCBI Taxonomy" id="291208"/>
    <lineage>
        <taxon>Eukaryota</taxon>
        <taxon>Fungi</taxon>
        <taxon>Dikarya</taxon>
        <taxon>Ascomycota</taxon>
        <taxon>Saccharomycotina</taxon>
        <taxon>Pichiomycetes</taxon>
        <taxon>Metschnikowiaceae</taxon>
        <taxon>Australozyma</taxon>
    </lineage>
</organism>
<evidence type="ECO:0000256" key="6">
    <source>
        <dbReference type="ARBA" id="ARBA00023204"/>
    </source>
</evidence>
<protein>
    <recommendedName>
        <fullName evidence="3">Topoisomerase 1-associated factor 1</fullName>
    </recommendedName>
</protein>
<evidence type="ECO:0000256" key="9">
    <source>
        <dbReference type="ARBA" id="ARBA00023306"/>
    </source>
</evidence>
<evidence type="ECO:0000256" key="8">
    <source>
        <dbReference type="ARBA" id="ARBA00023254"/>
    </source>
</evidence>
<reference evidence="12 13" key="1">
    <citation type="submission" date="2023-10" db="EMBL/GenBank/DDBJ databases">
        <title>Draft Genome Sequence of Candida saopaulonensis from a very Premature Infant with Sepsis.</title>
        <authorList>
            <person name="Ning Y."/>
            <person name="Dai R."/>
            <person name="Xiao M."/>
            <person name="Xu Y."/>
            <person name="Yan Q."/>
            <person name="Zhang L."/>
        </authorList>
    </citation>
    <scope>NUCLEOTIDE SEQUENCE [LARGE SCALE GENOMIC DNA]</scope>
    <source>
        <strain evidence="12 13">19XY460</strain>
    </source>
</reference>
<keyword evidence="5" id="KW-0236">DNA replication inhibitor</keyword>
<dbReference type="EMBL" id="CP138894">
    <property type="protein sequence ID" value="WPK23029.1"/>
    <property type="molecule type" value="Genomic_DNA"/>
</dbReference>
<dbReference type="KEGG" id="asau:88171322"/>
<dbReference type="PANTHER" id="PTHR22940:SF4">
    <property type="entry name" value="PROTEIN TIMELESS HOMOLOG"/>
    <property type="match status" value="1"/>
</dbReference>
<keyword evidence="13" id="KW-1185">Reference proteome</keyword>